<sequence>MNLLLGGLITLVVTALVQIFVIPRVQRYNRRVERWEKEITELANLLEEDLPRALKTLSYAVISLDVNRTLKKEWTAEGPMLRSLS</sequence>
<accession>A0A1C5ALT2</accession>
<protein>
    <submittedName>
        <fullName evidence="1">Uncharacterized protein</fullName>
    </submittedName>
</protein>
<dbReference type="EMBL" id="FMCV01000040">
    <property type="protein sequence ID" value="SCF45964.1"/>
    <property type="molecule type" value="Genomic_DNA"/>
</dbReference>
<evidence type="ECO:0000313" key="2">
    <source>
        <dbReference type="Proteomes" id="UP000198551"/>
    </source>
</evidence>
<dbReference type="Proteomes" id="UP000198551">
    <property type="component" value="Unassembled WGS sequence"/>
</dbReference>
<keyword evidence="2" id="KW-1185">Reference proteome</keyword>
<dbReference type="AlphaFoldDB" id="A0A1C5ALT2"/>
<reference evidence="2" key="1">
    <citation type="submission" date="2016-06" db="EMBL/GenBank/DDBJ databases">
        <authorList>
            <person name="Varghese N."/>
        </authorList>
    </citation>
    <scope>NUCLEOTIDE SEQUENCE [LARGE SCALE GENOMIC DNA]</scope>
    <source>
        <strain evidence="2">DSM 45555</strain>
    </source>
</reference>
<evidence type="ECO:0000313" key="1">
    <source>
        <dbReference type="EMBL" id="SCF45964.1"/>
    </source>
</evidence>
<gene>
    <name evidence="1" type="ORF">GA0070215_1402</name>
</gene>
<organism evidence="1 2">
    <name type="scientific">Micromonospora marina</name>
    <dbReference type="NCBI Taxonomy" id="307120"/>
    <lineage>
        <taxon>Bacteria</taxon>
        <taxon>Bacillati</taxon>
        <taxon>Actinomycetota</taxon>
        <taxon>Actinomycetes</taxon>
        <taxon>Micromonosporales</taxon>
        <taxon>Micromonosporaceae</taxon>
        <taxon>Micromonospora</taxon>
    </lineage>
</organism>
<dbReference type="RefSeq" id="WP_141708264.1">
    <property type="nucleotide sequence ID" value="NZ_FMCV01000040.1"/>
</dbReference>
<name>A0A1C5ALT2_9ACTN</name>
<proteinExistence type="predicted"/>